<sequence length="248" mass="27092">MPDRVQLSIRHGKPKHDACSSTAPARPALQICLRESVHQRQRSEIDPNSAQFNSRRTSPRGWRTQRQPPRRQPRISLGPEAASCATSQRLAARCPRARTRPATGPDSPRRWPSTAETSRRPSSGTPPAGTPSAPSSSPCSDRLSARRPSAPTPPSQGRPASQTAPRPSPRPRSLVSSSSSVSPPPLPTNARSLPRFPVRLSKVRAHRPDYLDPRVEDHEAARWPCLYLPRVPAAPAMDGHPSAASRLY</sequence>
<accession>A0A2R6XB40</accession>
<feature type="compositionally biased region" description="Low complexity" evidence="1">
    <location>
        <begin position="171"/>
        <end position="181"/>
    </location>
</feature>
<organism evidence="2 3">
    <name type="scientific">Marchantia polymorpha</name>
    <name type="common">Common liverwort</name>
    <name type="synonym">Marchantia aquatica</name>
    <dbReference type="NCBI Taxonomy" id="3197"/>
    <lineage>
        <taxon>Eukaryota</taxon>
        <taxon>Viridiplantae</taxon>
        <taxon>Streptophyta</taxon>
        <taxon>Embryophyta</taxon>
        <taxon>Marchantiophyta</taxon>
        <taxon>Marchantiopsida</taxon>
        <taxon>Marchantiidae</taxon>
        <taxon>Marchantiales</taxon>
        <taxon>Marchantiaceae</taxon>
        <taxon>Marchantia</taxon>
    </lineage>
</organism>
<dbReference type="Gramene" id="Mp2g26550.1">
    <property type="protein sequence ID" value="Mp2g26550.1.cds1"/>
    <property type="gene ID" value="Mp2g26550"/>
</dbReference>
<dbReference type="EMBL" id="KZ772697">
    <property type="protein sequence ID" value="PTQ43326.1"/>
    <property type="molecule type" value="Genomic_DNA"/>
</dbReference>
<gene>
    <name evidence="2" type="ORF">MARPO_0025s0029</name>
</gene>
<reference evidence="3" key="1">
    <citation type="journal article" date="2017" name="Cell">
        <title>Insights into land plant evolution garnered from the Marchantia polymorpha genome.</title>
        <authorList>
            <person name="Bowman J.L."/>
            <person name="Kohchi T."/>
            <person name="Yamato K.T."/>
            <person name="Jenkins J."/>
            <person name="Shu S."/>
            <person name="Ishizaki K."/>
            <person name="Yamaoka S."/>
            <person name="Nishihama R."/>
            <person name="Nakamura Y."/>
            <person name="Berger F."/>
            <person name="Adam C."/>
            <person name="Aki S.S."/>
            <person name="Althoff F."/>
            <person name="Araki T."/>
            <person name="Arteaga-Vazquez M.A."/>
            <person name="Balasubrmanian S."/>
            <person name="Barry K."/>
            <person name="Bauer D."/>
            <person name="Boehm C.R."/>
            <person name="Briginshaw L."/>
            <person name="Caballero-Perez J."/>
            <person name="Catarino B."/>
            <person name="Chen F."/>
            <person name="Chiyoda S."/>
            <person name="Chovatia M."/>
            <person name="Davies K.M."/>
            <person name="Delmans M."/>
            <person name="Demura T."/>
            <person name="Dierschke T."/>
            <person name="Dolan L."/>
            <person name="Dorantes-Acosta A.E."/>
            <person name="Eklund D.M."/>
            <person name="Florent S.N."/>
            <person name="Flores-Sandoval E."/>
            <person name="Fujiyama A."/>
            <person name="Fukuzawa H."/>
            <person name="Galik B."/>
            <person name="Grimanelli D."/>
            <person name="Grimwood J."/>
            <person name="Grossniklaus U."/>
            <person name="Hamada T."/>
            <person name="Haseloff J."/>
            <person name="Hetherington A.J."/>
            <person name="Higo A."/>
            <person name="Hirakawa Y."/>
            <person name="Hundley H.N."/>
            <person name="Ikeda Y."/>
            <person name="Inoue K."/>
            <person name="Inoue S.I."/>
            <person name="Ishida S."/>
            <person name="Jia Q."/>
            <person name="Kakita M."/>
            <person name="Kanazawa T."/>
            <person name="Kawai Y."/>
            <person name="Kawashima T."/>
            <person name="Kennedy M."/>
            <person name="Kinose K."/>
            <person name="Kinoshita T."/>
            <person name="Kohara Y."/>
            <person name="Koide E."/>
            <person name="Komatsu K."/>
            <person name="Kopischke S."/>
            <person name="Kubo M."/>
            <person name="Kyozuka J."/>
            <person name="Lagercrantz U."/>
            <person name="Lin S.S."/>
            <person name="Lindquist E."/>
            <person name="Lipzen A.M."/>
            <person name="Lu C.W."/>
            <person name="De Luna E."/>
            <person name="Martienssen R.A."/>
            <person name="Minamino N."/>
            <person name="Mizutani M."/>
            <person name="Mizutani M."/>
            <person name="Mochizuki N."/>
            <person name="Monte I."/>
            <person name="Mosher R."/>
            <person name="Nagasaki H."/>
            <person name="Nakagami H."/>
            <person name="Naramoto S."/>
            <person name="Nishitani K."/>
            <person name="Ohtani M."/>
            <person name="Okamoto T."/>
            <person name="Okumura M."/>
            <person name="Phillips J."/>
            <person name="Pollak B."/>
            <person name="Reinders A."/>
            <person name="Rovekamp M."/>
            <person name="Sano R."/>
            <person name="Sawa S."/>
            <person name="Schmid M.W."/>
            <person name="Shirakawa M."/>
            <person name="Solano R."/>
            <person name="Spunde A."/>
            <person name="Suetsugu N."/>
            <person name="Sugano S."/>
            <person name="Sugiyama A."/>
            <person name="Sun R."/>
            <person name="Suzuki Y."/>
            <person name="Takenaka M."/>
            <person name="Takezawa D."/>
            <person name="Tomogane H."/>
            <person name="Tsuzuki M."/>
            <person name="Ueda T."/>
            <person name="Umeda M."/>
            <person name="Ward J.M."/>
            <person name="Watanabe Y."/>
            <person name="Yazaki K."/>
            <person name="Yokoyama R."/>
            <person name="Yoshitake Y."/>
            <person name="Yotsui I."/>
            <person name="Zachgo S."/>
            <person name="Schmutz J."/>
        </authorList>
    </citation>
    <scope>NUCLEOTIDE SEQUENCE [LARGE SCALE GENOMIC DNA]</scope>
    <source>
        <strain evidence="3">Tak-1</strain>
    </source>
</reference>
<dbReference type="Proteomes" id="UP000244005">
    <property type="component" value="Unassembled WGS sequence"/>
</dbReference>
<protein>
    <submittedName>
        <fullName evidence="2">Uncharacterized protein</fullName>
    </submittedName>
</protein>
<dbReference type="AlphaFoldDB" id="A0A2R6XB40"/>
<evidence type="ECO:0000313" key="2">
    <source>
        <dbReference type="EMBL" id="PTQ43326.1"/>
    </source>
</evidence>
<feature type="compositionally biased region" description="Low complexity" evidence="1">
    <location>
        <begin position="121"/>
        <end position="138"/>
    </location>
</feature>
<feature type="compositionally biased region" description="Basic and acidic residues" evidence="1">
    <location>
        <begin position="35"/>
        <end position="45"/>
    </location>
</feature>
<proteinExistence type="predicted"/>
<name>A0A2R6XB40_MARPO</name>
<feature type="region of interest" description="Disordered" evidence="1">
    <location>
        <begin position="1"/>
        <end position="193"/>
    </location>
</feature>
<keyword evidence="3" id="KW-1185">Reference proteome</keyword>
<evidence type="ECO:0000313" key="3">
    <source>
        <dbReference type="Proteomes" id="UP000244005"/>
    </source>
</evidence>
<evidence type="ECO:0000256" key="1">
    <source>
        <dbReference type="SAM" id="MobiDB-lite"/>
    </source>
</evidence>
<feature type="compositionally biased region" description="Polar residues" evidence="1">
    <location>
        <begin position="46"/>
        <end position="56"/>
    </location>
</feature>